<reference evidence="2 3" key="1">
    <citation type="journal article" date="2022" name="Cell">
        <title>Repeat-based holocentromeres influence genome architecture and karyotype evolution.</title>
        <authorList>
            <person name="Hofstatter P.G."/>
            <person name="Thangavel G."/>
            <person name="Lux T."/>
            <person name="Neumann P."/>
            <person name="Vondrak T."/>
            <person name="Novak P."/>
            <person name="Zhang M."/>
            <person name="Costa L."/>
            <person name="Castellani M."/>
            <person name="Scott A."/>
            <person name="Toegelov H."/>
            <person name="Fuchs J."/>
            <person name="Mata-Sucre Y."/>
            <person name="Dias Y."/>
            <person name="Vanzela A.L.L."/>
            <person name="Huettel B."/>
            <person name="Almeida C.C.S."/>
            <person name="Simkova H."/>
            <person name="Souza G."/>
            <person name="Pedrosa-Harand A."/>
            <person name="Macas J."/>
            <person name="Mayer K.F.X."/>
            <person name="Houben A."/>
            <person name="Marques A."/>
        </authorList>
    </citation>
    <scope>NUCLEOTIDE SEQUENCE [LARGE SCALE GENOMIC DNA]</scope>
    <source>
        <strain evidence="2">RhyTen1mFocal</strain>
    </source>
</reference>
<sequence>MEQELENLRKRNTELEREAKEGKEREDSLWQQLVQANARLRVLEEAEERLSAEIGELEAHALEEARAYESRIQQLLDQLHKITDVS</sequence>
<evidence type="ECO:0000256" key="1">
    <source>
        <dbReference type="SAM" id="MobiDB-lite"/>
    </source>
</evidence>
<dbReference type="PANTHER" id="PTHR34283:SF1">
    <property type="entry name" value="PROTEIN RESPONSE TO LOW SULFUR 1"/>
    <property type="match status" value="1"/>
</dbReference>
<dbReference type="Proteomes" id="UP001210211">
    <property type="component" value="Unassembled WGS sequence"/>
</dbReference>
<comment type="caution">
    <text evidence="2">The sequence shown here is derived from an EMBL/GenBank/DDBJ whole genome shotgun (WGS) entry which is preliminary data.</text>
</comment>
<dbReference type="AlphaFoldDB" id="A0AAD5Z8R8"/>
<proteinExistence type="predicted"/>
<gene>
    <name evidence="2" type="ORF">LUZ61_018112</name>
</gene>
<evidence type="ECO:0000313" key="2">
    <source>
        <dbReference type="EMBL" id="KAJ3688948.1"/>
    </source>
</evidence>
<organism evidence="2 3">
    <name type="scientific">Rhynchospora tenuis</name>
    <dbReference type="NCBI Taxonomy" id="198213"/>
    <lineage>
        <taxon>Eukaryota</taxon>
        <taxon>Viridiplantae</taxon>
        <taxon>Streptophyta</taxon>
        <taxon>Embryophyta</taxon>
        <taxon>Tracheophyta</taxon>
        <taxon>Spermatophyta</taxon>
        <taxon>Magnoliopsida</taxon>
        <taxon>Liliopsida</taxon>
        <taxon>Poales</taxon>
        <taxon>Cyperaceae</taxon>
        <taxon>Cyperoideae</taxon>
        <taxon>Rhynchosporeae</taxon>
        <taxon>Rhynchospora</taxon>
    </lineage>
</organism>
<evidence type="ECO:0000313" key="3">
    <source>
        <dbReference type="Proteomes" id="UP001210211"/>
    </source>
</evidence>
<keyword evidence="3" id="KW-1185">Reference proteome</keyword>
<protein>
    <submittedName>
        <fullName evidence="2">Uncharacterized protein</fullName>
    </submittedName>
</protein>
<name>A0AAD5Z8R8_9POAL</name>
<dbReference type="InterPro" id="IPR039282">
    <property type="entry name" value="LSU"/>
</dbReference>
<dbReference type="PANTHER" id="PTHR34283">
    <property type="entry name" value="PROTEIN RESPONSE TO LOW SULFUR 1"/>
    <property type="match status" value="1"/>
</dbReference>
<feature type="region of interest" description="Disordered" evidence="1">
    <location>
        <begin position="1"/>
        <end position="26"/>
    </location>
</feature>
<dbReference type="EMBL" id="JAMRDG010000002">
    <property type="protein sequence ID" value="KAJ3688948.1"/>
    <property type="molecule type" value="Genomic_DNA"/>
</dbReference>
<dbReference type="GO" id="GO:0098869">
    <property type="term" value="P:cellular oxidant detoxification"/>
    <property type="evidence" value="ECO:0007669"/>
    <property type="project" value="InterPro"/>
</dbReference>
<accession>A0AAD5Z8R8</accession>